<dbReference type="KEGG" id="bgt:106053868"/>
<dbReference type="GO" id="GO:0055037">
    <property type="term" value="C:recycling endosome"/>
    <property type="evidence" value="ECO:0007669"/>
    <property type="project" value="TreeGrafter"/>
</dbReference>
<accession>A0A2C9KJR6</accession>
<dbReference type="STRING" id="6526.A0A2C9KJR6"/>
<dbReference type="VEuPathDB" id="VectorBase:BGLB020512"/>
<dbReference type="Proteomes" id="UP000076420">
    <property type="component" value="Unassembled WGS sequence"/>
</dbReference>
<dbReference type="AlphaFoldDB" id="A0A2C9KJR6"/>
<dbReference type="PANTHER" id="PTHR32059">
    <property type="entry name" value="RAB11-BINDING PROTEIN RELCH"/>
    <property type="match status" value="1"/>
</dbReference>
<sequence length="113" mass="12488">MASANNHVTNETKRTDIAKQLFEAYSAISCCFLSQQLVAEAMLPGLKCLKQDMEALGAEHLEVVNAMIRDYQSKLDVKTLPAGPVEDIRTSVMSKIKDTTSKANIGNIFNRKK</sequence>
<organism evidence="1 2">
    <name type="scientific">Biomphalaria glabrata</name>
    <name type="common">Bloodfluke planorb</name>
    <name type="synonym">Freshwater snail</name>
    <dbReference type="NCBI Taxonomy" id="6526"/>
    <lineage>
        <taxon>Eukaryota</taxon>
        <taxon>Metazoa</taxon>
        <taxon>Spiralia</taxon>
        <taxon>Lophotrochozoa</taxon>
        <taxon>Mollusca</taxon>
        <taxon>Gastropoda</taxon>
        <taxon>Heterobranchia</taxon>
        <taxon>Euthyneura</taxon>
        <taxon>Panpulmonata</taxon>
        <taxon>Hygrophila</taxon>
        <taxon>Lymnaeoidea</taxon>
        <taxon>Planorbidae</taxon>
        <taxon>Biomphalaria</taxon>
    </lineage>
</organism>
<evidence type="ECO:0000313" key="2">
    <source>
        <dbReference type="Proteomes" id="UP000076420"/>
    </source>
</evidence>
<proteinExistence type="predicted"/>
<protein>
    <submittedName>
        <fullName evidence="1">Uncharacterized protein</fullName>
    </submittedName>
</protein>
<dbReference type="GO" id="GO:0005802">
    <property type="term" value="C:trans-Golgi network"/>
    <property type="evidence" value="ECO:0007669"/>
    <property type="project" value="InterPro"/>
</dbReference>
<gene>
    <name evidence="1" type="primary">106053868</name>
</gene>
<dbReference type="PANTHER" id="PTHR32059:SF0">
    <property type="entry name" value="RAB11-BINDING PROTEIN RELCH"/>
    <property type="match status" value="1"/>
</dbReference>
<reference evidence="1" key="1">
    <citation type="submission" date="2020-05" db="UniProtKB">
        <authorList>
            <consortium name="EnsemblMetazoa"/>
        </authorList>
    </citation>
    <scope>IDENTIFICATION</scope>
    <source>
        <strain evidence="1">BB02</strain>
    </source>
</reference>
<evidence type="ECO:0000313" key="1">
    <source>
        <dbReference type="EnsemblMetazoa" id="BGLB020512-PA"/>
    </source>
</evidence>
<name>A0A2C9KJR6_BIOGL</name>
<dbReference type="GO" id="GO:0032367">
    <property type="term" value="P:intracellular cholesterol transport"/>
    <property type="evidence" value="ECO:0007669"/>
    <property type="project" value="InterPro"/>
</dbReference>
<dbReference type="VEuPathDB" id="VectorBase:BGLAX_046152"/>
<dbReference type="EnsemblMetazoa" id="BGLB020512-RA">
    <property type="protein sequence ID" value="BGLB020512-PA"/>
    <property type="gene ID" value="BGLB020512"/>
</dbReference>
<dbReference type="InterPro" id="IPR040362">
    <property type="entry name" value="RELCH"/>
</dbReference>